<dbReference type="InterPro" id="IPR055348">
    <property type="entry name" value="DctQ"/>
</dbReference>
<proteinExistence type="inferred from homology"/>
<comment type="function">
    <text evidence="7">Part of the tripartite ATP-independent periplasmic (TRAP) transport system.</text>
</comment>
<feature type="transmembrane region" description="Helical" evidence="7">
    <location>
        <begin position="94"/>
        <end position="111"/>
    </location>
</feature>
<feature type="transmembrane region" description="Helical" evidence="7">
    <location>
        <begin position="53"/>
        <end position="74"/>
    </location>
</feature>
<dbReference type="AlphaFoldDB" id="A0A161XCT1"/>
<keyword evidence="3" id="KW-1003">Cell membrane</keyword>
<protein>
    <recommendedName>
        <fullName evidence="7">TRAP transporter small permease protein</fullName>
    </recommendedName>
</protein>
<dbReference type="Pfam" id="PF04290">
    <property type="entry name" value="DctQ"/>
    <property type="match status" value="1"/>
</dbReference>
<evidence type="ECO:0000313" key="10">
    <source>
        <dbReference type="Proteomes" id="UP000076577"/>
    </source>
</evidence>
<dbReference type="Proteomes" id="UP000076577">
    <property type="component" value="Unassembled WGS sequence"/>
</dbReference>
<evidence type="ECO:0000256" key="5">
    <source>
        <dbReference type="ARBA" id="ARBA00022989"/>
    </source>
</evidence>
<comment type="subunit">
    <text evidence="7">The complex comprises the extracytoplasmic solute receptor protein and the two transmembrane proteins.</text>
</comment>
<feature type="transmembrane region" description="Helical" evidence="7">
    <location>
        <begin position="12"/>
        <end position="33"/>
    </location>
</feature>
<evidence type="ECO:0000313" key="9">
    <source>
        <dbReference type="EMBL" id="KZL12558.1"/>
    </source>
</evidence>
<dbReference type="PATRIC" id="fig|989403.3.peg.4208"/>
<gene>
    <name evidence="9" type="ORF">PsAD2_03864</name>
</gene>
<organism evidence="9 10">
    <name type="scientific">Pseudovibrio axinellae</name>
    <dbReference type="NCBI Taxonomy" id="989403"/>
    <lineage>
        <taxon>Bacteria</taxon>
        <taxon>Pseudomonadati</taxon>
        <taxon>Pseudomonadota</taxon>
        <taxon>Alphaproteobacteria</taxon>
        <taxon>Hyphomicrobiales</taxon>
        <taxon>Stappiaceae</taxon>
        <taxon>Pseudovibrio</taxon>
    </lineage>
</organism>
<evidence type="ECO:0000256" key="6">
    <source>
        <dbReference type="ARBA" id="ARBA00023136"/>
    </source>
</evidence>
<dbReference type="STRING" id="989403.SAMN05421798_101116"/>
<comment type="subcellular location">
    <subcellularLocation>
        <location evidence="7">Cell inner membrane</location>
        <topology evidence="7">Multi-pass membrane protein</topology>
    </subcellularLocation>
    <subcellularLocation>
        <location evidence="1">Cell membrane</location>
        <topology evidence="1">Multi-pass membrane protein</topology>
    </subcellularLocation>
</comment>
<keyword evidence="10" id="KW-1185">Reference proteome</keyword>
<dbReference type="GO" id="GO:0005886">
    <property type="term" value="C:plasma membrane"/>
    <property type="evidence" value="ECO:0007669"/>
    <property type="project" value="UniProtKB-SubCell"/>
</dbReference>
<evidence type="ECO:0000256" key="2">
    <source>
        <dbReference type="ARBA" id="ARBA00022448"/>
    </source>
</evidence>
<keyword evidence="6 7" id="KW-0472">Membrane</keyword>
<evidence type="ECO:0000256" key="4">
    <source>
        <dbReference type="ARBA" id="ARBA00022692"/>
    </source>
</evidence>
<keyword evidence="2 7" id="KW-0813">Transport</keyword>
<feature type="transmembrane region" description="Helical" evidence="7">
    <location>
        <begin position="131"/>
        <end position="151"/>
    </location>
</feature>
<keyword evidence="4 7" id="KW-0812">Transmembrane</keyword>
<sequence length="166" mass="18783">MLSLTKRFLKLLFRFEAALATLAYVVALLALLADITARQFFGTSLIHAGKVALFAAIFAGMLGMGLATTSGTHFRPKFADNLFSYFWQKRLQRLGDIFSGLLFLLAAYIAFELVRSSYEIGFLVPVLDWKLWWFQLILPYAFCSNALRHLLFAFSPSIKPTDLDLE</sequence>
<feature type="domain" description="Tripartite ATP-independent periplasmic transporters DctQ component" evidence="8">
    <location>
        <begin position="29"/>
        <end position="153"/>
    </location>
</feature>
<evidence type="ECO:0000256" key="7">
    <source>
        <dbReference type="RuleBase" id="RU369079"/>
    </source>
</evidence>
<dbReference type="EMBL" id="LMCB01000098">
    <property type="protein sequence ID" value="KZL12558.1"/>
    <property type="molecule type" value="Genomic_DNA"/>
</dbReference>
<evidence type="ECO:0000256" key="3">
    <source>
        <dbReference type="ARBA" id="ARBA00022475"/>
    </source>
</evidence>
<dbReference type="GO" id="GO:0022857">
    <property type="term" value="F:transmembrane transporter activity"/>
    <property type="evidence" value="ECO:0007669"/>
    <property type="project" value="UniProtKB-UniRule"/>
</dbReference>
<accession>A0A161XCT1</accession>
<comment type="caution">
    <text evidence="9">The sequence shown here is derived from an EMBL/GenBank/DDBJ whole genome shotgun (WGS) entry which is preliminary data.</text>
</comment>
<name>A0A161XCT1_9HYPH</name>
<comment type="similarity">
    <text evidence="7">Belongs to the TRAP transporter small permease family.</text>
</comment>
<evidence type="ECO:0000256" key="1">
    <source>
        <dbReference type="ARBA" id="ARBA00004651"/>
    </source>
</evidence>
<keyword evidence="7" id="KW-0997">Cell inner membrane</keyword>
<reference evidence="9 10" key="1">
    <citation type="journal article" date="2016" name="Front. Microbiol.">
        <title>Comparative Genomic Analysis Reveals a Diverse Repertoire of Genes Involved in Prokaryote-Eukaryote Interactions within the Pseudovibrio Genus.</title>
        <authorList>
            <person name="Romano S."/>
            <person name="Fernandez-Guerra A."/>
            <person name="Reen F.J."/>
            <person name="Glockner F.O."/>
            <person name="Crowley S.P."/>
            <person name="O'Sullivan O."/>
            <person name="Cotter P.D."/>
            <person name="Adams C."/>
            <person name="Dobson A.D."/>
            <person name="O'Gara F."/>
        </authorList>
    </citation>
    <scope>NUCLEOTIDE SEQUENCE [LARGE SCALE GENOMIC DNA]</scope>
    <source>
        <strain evidence="9 10">Ad2</strain>
    </source>
</reference>
<evidence type="ECO:0000259" key="8">
    <source>
        <dbReference type="Pfam" id="PF04290"/>
    </source>
</evidence>
<keyword evidence="5 7" id="KW-1133">Transmembrane helix</keyword>